<dbReference type="InterPro" id="IPR001789">
    <property type="entry name" value="Sig_transdc_resp-reg_receiver"/>
</dbReference>
<dbReference type="Pfam" id="PF00563">
    <property type="entry name" value="EAL"/>
    <property type="match status" value="1"/>
</dbReference>
<accession>A0ABX0WUI4</accession>
<evidence type="ECO:0000313" key="6">
    <source>
        <dbReference type="Proteomes" id="UP000556869"/>
    </source>
</evidence>
<dbReference type="SMART" id="SM00448">
    <property type="entry name" value="REC"/>
    <property type="match status" value="1"/>
</dbReference>
<evidence type="ECO:0000256" key="1">
    <source>
        <dbReference type="PROSITE-ProRule" id="PRU00169"/>
    </source>
</evidence>
<dbReference type="PANTHER" id="PTHR33121">
    <property type="entry name" value="CYCLIC DI-GMP PHOSPHODIESTERASE PDEF"/>
    <property type="match status" value="1"/>
</dbReference>
<evidence type="ECO:0000313" key="5">
    <source>
        <dbReference type="EMBL" id="NJB72969.1"/>
    </source>
</evidence>
<dbReference type="PANTHER" id="PTHR33121:SF70">
    <property type="entry name" value="SIGNALING PROTEIN YKOW"/>
    <property type="match status" value="1"/>
</dbReference>
<feature type="modified residue" description="4-aspartylphosphate" evidence="1">
    <location>
        <position position="84"/>
    </location>
</feature>
<keyword evidence="6" id="KW-1185">Reference proteome</keyword>
<dbReference type="SMART" id="SM00052">
    <property type="entry name" value="EAL"/>
    <property type="match status" value="1"/>
</dbReference>
<dbReference type="InterPro" id="IPR021800">
    <property type="entry name" value="DUF3369"/>
</dbReference>
<dbReference type="Gene3D" id="3.40.50.2300">
    <property type="match status" value="1"/>
</dbReference>
<name>A0ABX0WUI4_9PROT</name>
<dbReference type="InterPro" id="IPR011006">
    <property type="entry name" value="CheY-like_superfamily"/>
</dbReference>
<protein>
    <submittedName>
        <fullName evidence="5">EAL domain-containing protein (Putative c-di-GMP-specific phosphodiesterase class I)/PleD family two-component response regulator</fullName>
    </submittedName>
</protein>
<dbReference type="SMART" id="SM00267">
    <property type="entry name" value="GGDEF"/>
    <property type="match status" value="1"/>
</dbReference>
<dbReference type="EMBL" id="JAATJD010000001">
    <property type="protein sequence ID" value="NJB72969.1"/>
    <property type="molecule type" value="Genomic_DNA"/>
</dbReference>
<dbReference type="SUPFAM" id="SSF52172">
    <property type="entry name" value="CheY-like"/>
    <property type="match status" value="1"/>
</dbReference>
<dbReference type="InterPro" id="IPR001633">
    <property type="entry name" value="EAL_dom"/>
</dbReference>
<dbReference type="InterPro" id="IPR035919">
    <property type="entry name" value="EAL_sf"/>
</dbReference>
<dbReference type="SUPFAM" id="SSF141868">
    <property type="entry name" value="EAL domain-like"/>
    <property type="match status" value="1"/>
</dbReference>
<dbReference type="Pfam" id="PF00990">
    <property type="entry name" value="GGDEF"/>
    <property type="match status" value="1"/>
</dbReference>
<dbReference type="Pfam" id="PF11849">
    <property type="entry name" value="DUF3369"/>
    <property type="match status" value="1"/>
</dbReference>
<sequence>MIEPVMSETWPLKAGSHTDDERQGDRTWRILVVDDDNDVHEATDFALRRVQILGRPLELIHVFSAEEALKILHMTPDIAVILLDVVMERPDSGLRLVEELRAEGYREQRIILRTGYPGDAPEKQVIRDYEIDDYWSKDELTRTRLVTSLTTAIRTVDYVRALKGTRAGLEMVIEGTQYLYQNKSIDIFAEGVLTQLAAILRVSPEGGVCALAELSDQEDNLVVLSGIGRFASYVGKRLTDVEDIDHDLISAGDNNGTAPVISGNKILFSHRSDTGRRLLIYFVHDQVLSPENIVLVEVFATNLAICFDNLALISELAELAFVDQRAGLPNQNAFDRELMHMTRNGSDAAIVAMVAIEDAAQFCVAFGVNYFDRVITAVYDRLRSVVGDNVLVARVGEYTLGLVDSTGKVEVSAIEEIFDETFEVVGSPVVVRGTIGIVRGNPQGRRASDIQRAARLTLLKQKQRAPGGTAEFEPSMADEVQSALQMVGKLREAVRDRKLTFVFQPKICLKTGAVIGSEVLCRWIDEGQPVSPGRFIPVAERAGLSGEITLQCLEAVTKLNAMLRQQGLQPLRAAINLAANDIDNIDFINRLIEACEDHQLGPENVGFEITETQRFTNDGEATACVQKLARQGFEIWLDDFGTGYSSLNHLDILPVRGIKIDKSFISGLSAGGYASHVAATAARIAQTLGIEAVAEGIETTDQQEICKDLGIQFAQGFLYSPGLPPEKFVEWVKSHDNDGRSDNG</sequence>
<proteinExistence type="predicted"/>
<dbReference type="RefSeq" id="WP_157097710.1">
    <property type="nucleotide sequence ID" value="NZ_BAAAEQ010000001.1"/>
</dbReference>
<keyword evidence="1" id="KW-0597">Phosphoprotein</keyword>
<evidence type="ECO:0000256" key="2">
    <source>
        <dbReference type="SAM" id="MobiDB-lite"/>
    </source>
</evidence>
<dbReference type="InterPro" id="IPR000160">
    <property type="entry name" value="GGDEF_dom"/>
</dbReference>
<dbReference type="Proteomes" id="UP000556869">
    <property type="component" value="Unassembled WGS sequence"/>
</dbReference>
<dbReference type="PROSITE" id="PS50883">
    <property type="entry name" value="EAL"/>
    <property type="match status" value="1"/>
</dbReference>
<dbReference type="SUPFAM" id="SSF55073">
    <property type="entry name" value="Nucleotide cyclase"/>
    <property type="match status" value="1"/>
</dbReference>
<feature type="domain" description="Response regulatory" evidence="3">
    <location>
        <begin position="29"/>
        <end position="152"/>
    </location>
</feature>
<reference evidence="5 6" key="1">
    <citation type="submission" date="2020-03" db="EMBL/GenBank/DDBJ databases">
        <title>Genomic Encyclopedia of Type Strains, Phase IV (KMG-IV): sequencing the most valuable type-strain genomes for metagenomic binning, comparative biology and taxonomic classification.</title>
        <authorList>
            <person name="Goeker M."/>
        </authorList>
    </citation>
    <scope>NUCLEOTIDE SEQUENCE [LARGE SCALE GENOMIC DNA]</scope>
    <source>
        <strain evidence="5 6">DSM 18888</strain>
    </source>
</reference>
<dbReference type="InterPro" id="IPR050706">
    <property type="entry name" value="Cyclic-di-GMP_PDE-like"/>
</dbReference>
<feature type="domain" description="EAL" evidence="4">
    <location>
        <begin position="483"/>
        <end position="736"/>
    </location>
</feature>
<evidence type="ECO:0000259" key="3">
    <source>
        <dbReference type="PROSITE" id="PS50110"/>
    </source>
</evidence>
<dbReference type="Gene3D" id="3.20.20.450">
    <property type="entry name" value="EAL domain"/>
    <property type="match status" value="1"/>
</dbReference>
<organism evidence="5 6">
    <name type="scientific">Thalassospira tepidiphila</name>
    <dbReference type="NCBI Taxonomy" id="393657"/>
    <lineage>
        <taxon>Bacteria</taxon>
        <taxon>Pseudomonadati</taxon>
        <taxon>Pseudomonadota</taxon>
        <taxon>Alphaproteobacteria</taxon>
        <taxon>Rhodospirillales</taxon>
        <taxon>Thalassospiraceae</taxon>
        <taxon>Thalassospira</taxon>
    </lineage>
</organism>
<dbReference type="InterPro" id="IPR043128">
    <property type="entry name" value="Rev_trsase/Diguanyl_cyclase"/>
</dbReference>
<dbReference type="Gene3D" id="3.30.70.270">
    <property type="match status" value="1"/>
</dbReference>
<evidence type="ECO:0000259" key="4">
    <source>
        <dbReference type="PROSITE" id="PS50883"/>
    </source>
</evidence>
<dbReference type="PROSITE" id="PS50110">
    <property type="entry name" value="RESPONSE_REGULATORY"/>
    <property type="match status" value="1"/>
</dbReference>
<gene>
    <name evidence="5" type="ORF">GGR96_000041</name>
</gene>
<dbReference type="InterPro" id="IPR029787">
    <property type="entry name" value="Nucleotide_cyclase"/>
</dbReference>
<feature type="region of interest" description="Disordered" evidence="2">
    <location>
        <begin position="1"/>
        <end position="21"/>
    </location>
</feature>
<comment type="caution">
    <text evidence="5">The sequence shown here is derived from an EMBL/GenBank/DDBJ whole genome shotgun (WGS) entry which is preliminary data.</text>
</comment>
<dbReference type="CDD" id="cd01948">
    <property type="entry name" value="EAL"/>
    <property type="match status" value="1"/>
</dbReference>